<dbReference type="Pfam" id="PF13639">
    <property type="entry name" value="zf-RING_2"/>
    <property type="match status" value="1"/>
</dbReference>
<feature type="region of interest" description="Disordered" evidence="5">
    <location>
        <begin position="72"/>
        <end position="252"/>
    </location>
</feature>
<dbReference type="PANTHER" id="PTHR23164">
    <property type="entry name" value="EARLY ENDOSOME ANTIGEN 1"/>
    <property type="match status" value="1"/>
</dbReference>
<dbReference type="EMBL" id="CVQI01004335">
    <property type="protein sequence ID" value="CRK13596.1"/>
    <property type="molecule type" value="Genomic_DNA"/>
</dbReference>
<evidence type="ECO:0000256" key="3">
    <source>
        <dbReference type="ARBA" id="ARBA00022833"/>
    </source>
</evidence>
<evidence type="ECO:0000256" key="2">
    <source>
        <dbReference type="ARBA" id="ARBA00022771"/>
    </source>
</evidence>
<keyword evidence="2 4" id="KW-0863">Zinc-finger</keyword>
<dbReference type="InterPro" id="IPR001841">
    <property type="entry name" value="Znf_RING"/>
</dbReference>
<gene>
    <name evidence="8" type="ORF">BN1708_009196</name>
    <name evidence="9" type="ORF">BN1723_010092</name>
</gene>
<evidence type="ECO:0000313" key="10">
    <source>
        <dbReference type="Proteomes" id="UP000044602"/>
    </source>
</evidence>
<dbReference type="SUPFAM" id="SSF57903">
    <property type="entry name" value="FYVE/PHD zinc finger"/>
    <property type="match status" value="1"/>
</dbReference>
<dbReference type="InterPro" id="IPR013083">
    <property type="entry name" value="Znf_RING/FYVE/PHD"/>
</dbReference>
<proteinExistence type="predicted"/>
<dbReference type="SMART" id="SM00184">
    <property type="entry name" value="RING"/>
    <property type="match status" value="2"/>
</dbReference>
<feature type="region of interest" description="Disordered" evidence="5">
    <location>
        <begin position="463"/>
        <end position="491"/>
    </location>
</feature>
<organism evidence="9 11">
    <name type="scientific">Verticillium longisporum</name>
    <name type="common">Verticillium dahliae var. longisporum</name>
    <dbReference type="NCBI Taxonomy" id="100787"/>
    <lineage>
        <taxon>Eukaryota</taxon>
        <taxon>Fungi</taxon>
        <taxon>Dikarya</taxon>
        <taxon>Ascomycota</taxon>
        <taxon>Pezizomycotina</taxon>
        <taxon>Sordariomycetes</taxon>
        <taxon>Hypocreomycetidae</taxon>
        <taxon>Glomerellales</taxon>
        <taxon>Plectosphaerellaceae</taxon>
        <taxon>Verticillium</taxon>
    </lineage>
</organism>
<feature type="compositionally biased region" description="Polar residues" evidence="5">
    <location>
        <begin position="230"/>
        <end position="250"/>
    </location>
</feature>
<evidence type="ECO:0000256" key="5">
    <source>
        <dbReference type="SAM" id="MobiDB-lite"/>
    </source>
</evidence>
<dbReference type="InterPro" id="IPR017455">
    <property type="entry name" value="Znf_FYVE-rel"/>
</dbReference>
<feature type="region of interest" description="Disordered" evidence="5">
    <location>
        <begin position="525"/>
        <end position="545"/>
    </location>
</feature>
<dbReference type="SMART" id="SM00064">
    <property type="entry name" value="FYVE"/>
    <property type="match status" value="1"/>
</dbReference>
<evidence type="ECO:0000313" key="8">
    <source>
        <dbReference type="EMBL" id="CRJ85945.1"/>
    </source>
</evidence>
<feature type="region of interest" description="Disordered" evidence="5">
    <location>
        <begin position="1"/>
        <end position="48"/>
    </location>
</feature>
<dbReference type="InterPro" id="IPR011011">
    <property type="entry name" value="Znf_FYVE_PHD"/>
</dbReference>
<dbReference type="EMBL" id="CVQH01000447">
    <property type="protein sequence ID" value="CRJ85945.1"/>
    <property type="molecule type" value="Genomic_DNA"/>
</dbReference>
<dbReference type="PANTHER" id="PTHR23164:SF29">
    <property type="entry name" value="E3 UBIQUITIN-PROTEIN LIGASE PIB1"/>
    <property type="match status" value="1"/>
</dbReference>
<dbReference type="AlphaFoldDB" id="A0A0G4KV78"/>
<evidence type="ECO:0000256" key="1">
    <source>
        <dbReference type="ARBA" id="ARBA00022723"/>
    </source>
</evidence>
<dbReference type="PROSITE" id="PS50178">
    <property type="entry name" value="ZF_FYVE"/>
    <property type="match status" value="1"/>
</dbReference>
<sequence>MSSPVGGPGSTMAESDGRQYIDISSDSDSDGSYPDNDSRSSSSICPYRTAEYHDRECRRFFDCPTHTVERTLSDTEDEALDGGAMNHSDPRPETQPDTVTEEHIDSRLPQPESGGFAPVDGARIGSLPLRSNSAHDTGHPETVHTLVNPQPDVASTPASETSTQLRETQDAVPSVSSIPSPEPPVTLADHPPRTSSLPRPEVIDLARDATPSMPTLLGSPLVARRGSERGSFTTSSRSQQQPAEGRNGSSEIVLPRWQPDAEVTFCPICRTQFSFFVRKHHCRKCGRVVCNACSPHRITIPYQYIVQPVEQPRHAAQRYPSSLISGEGGYADFSSLGGGERVRLCNPCVPDPNTSPPQPRGSPAQLSPRVAHQRARSNMDSAVTGDPPSGRFQGYFSATPGQDAFVRSRSVTHSGPGVGSSTARATYIGAQNRIPVGTPTTYFPASSSASAYPGAAQSRYRSMLDVGSSSSSAAQNRALPPPPPPLAEEDECPICHRELPPRHLPDFEALREAHITICITSHSRYPGGGGGTPGETPQDSVAGTPPPLAARRTGMFPYVATEKDCIDSAECTICLEEFVAGVQMARLECLCRFHRSCISAWFVNHPGRCPVHQHDSYGY</sequence>
<feature type="compositionally biased region" description="Basic and acidic residues" evidence="5">
    <location>
        <begin position="88"/>
        <end position="106"/>
    </location>
</feature>
<reference evidence="10 11" key="1">
    <citation type="submission" date="2015-05" db="EMBL/GenBank/DDBJ databases">
        <authorList>
            <person name="Fogelqvist Johan"/>
        </authorList>
    </citation>
    <scope>NUCLEOTIDE SEQUENCE [LARGE SCALE GENOMIC DNA]</scope>
    <source>
        <strain evidence="8">VL1</strain>
        <strain evidence="9">VL2</strain>
    </source>
</reference>
<dbReference type="Pfam" id="PF01363">
    <property type="entry name" value="FYVE"/>
    <property type="match status" value="1"/>
</dbReference>
<evidence type="ECO:0000313" key="11">
    <source>
        <dbReference type="Proteomes" id="UP000045706"/>
    </source>
</evidence>
<feature type="compositionally biased region" description="Low complexity" evidence="5">
    <location>
        <begin position="22"/>
        <end position="43"/>
    </location>
</feature>
<feature type="compositionally biased region" description="Pro residues" evidence="5">
    <location>
        <begin position="349"/>
        <end position="360"/>
    </location>
</feature>
<feature type="region of interest" description="Disordered" evidence="5">
    <location>
        <begin position="346"/>
        <end position="394"/>
    </location>
</feature>
<dbReference type="Gene3D" id="3.30.40.10">
    <property type="entry name" value="Zinc/RING finger domain, C3HC4 (zinc finger)"/>
    <property type="match status" value="2"/>
</dbReference>
<evidence type="ECO:0000259" key="7">
    <source>
        <dbReference type="PROSITE" id="PS50178"/>
    </source>
</evidence>
<dbReference type="Proteomes" id="UP000045706">
    <property type="component" value="Unassembled WGS sequence"/>
</dbReference>
<protein>
    <recommendedName>
        <fullName evidence="12">FYVE-type domain-containing protein</fullName>
    </recommendedName>
</protein>
<feature type="compositionally biased region" description="Polar residues" evidence="5">
    <location>
        <begin position="156"/>
        <end position="166"/>
    </location>
</feature>
<dbReference type="InterPro" id="IPR000306">
    <property type="entry name" value="Znf_FYVE"/>
</dbReference>
<name>A0A0G4KV78_VERLO</name>
<dbReference type="GO" id="GO:0016567">
    <property type="term" value="P:protein ubiquitination"/>
    <property type="evidence" value="ECO:0007669"/>
    <property type="project" value="TreeGrafter"/>
</dbReference>
<dbReference type="STRING" id="100787.A0A0G4KV78"/>
<accession>A0A0G4KV78</accession>
<evidence type="ECO:0000259" key="6">
    <source>
        <dbReference type="PROSITE" id="PS50089"/>
    </source>
</evidence>
<evidence type="ECO:0000313" key="9">
    <source>
        <dbReference type="EMBL" id="CRK13596.1"/>
    </source>
</evidence>
<feature type="domain" description="FYVE-type" evidence="7">
    <location>
        <begin position="260"/>
        <end position="353"/>
    </location>
</feature>
<evidence type="ECO:0008006" key="12">
    <source>
        <dbReference type="Google" id="ProtNLM"/>
    </source>
</evidence>
<dbReference type="CDD" id="cd16489">
    <property type="entry name" value="mRING-CH-C4HC2H_ZNRF"/>
    <property type="match status" value="1"/>
</dbReference>
<evidence type="ECO:0000256" key="4">
    <source>
        <dbReference type="PROSITE-ProRule" id="PRU00175"/>
    </source>
</evidence>
<keyword evidence="1" id="KW-0479">Metal-binding</keyword>
<dbReference type="PROSITE" id="PS50089">
    <property type="entry name" value="ZF_RING_2"/>
    <property type="match status" value="1"/>
</dbReference>
<dbReference type="SUPFAM" id="SSF57850">
    <property type="entry name" value="RING/U-box"/>
    <property type="match status" value="1"/>
</dbReference>
<keyword evidence="3" id="KW-0862">Zinc</keyword>
<dbReference type="GO" id="GO:0008270">
    <property type="term" value="F:zinc ion binding"/>
    <property type="evidence" value="ECO:0007669"/>
    <property type="project" value="UniProtKB-KW"/>
</dbReference>
<keyword evidence="10" id="KW-1185">Reference proteome</keyword>
<dbReference type="Proteomes" id="UP000044602">
    <property type="component" value="Unassembled WGS sequence"/>
</dbReference>
<feature type="domain" description="RING-type" evidence="6">
    <location>
        <begin position="571"/>
        <end position="613"/>
    </location>
</feature>